<sequence>MAQAQAQVDSSESNKSPAPAGVPQYVLDYAPLVHLYTKDPYGPSAISAQIANTRPQISFKDVQIPSPPLTLSNLDQLNSVGTKGGSDVYLTSTVDITTNPQWLNGAKTDASGMTVGTGEKSSVVIVVDKGNGTVDAFYMYFFAFNWGGVVLEKQLGDHVGDWEHNMIRFENGVPKVVWFSQHANGEAFKYEVLKKDKSGKRPLAFCAHGSHALYPTAGTHDHTIPNFNLPFKFLLVDQTDTGPLYDPLPCSYYYQYSTSSHSISPYNPSDPVGYLNYRGRWGDEQYPDKDKRQTQLAGNRKYVGGPTGPMDKQLERKMAWPESQWAKGQRVRGGLGL</sequence>
<keyword evidence="2" id="KW-1185">Reference proteome</keyword>
<comment type="caution">
    <text evidence="1">The sequence shown here is derived from an EMBL/GenBank/DDBJ whole genome shotgun (WGS) entry which is preliminary data.</text>
</comment>
<gene>
    <name evidence="1" type="ORF">BDR25DRAFT_299902</name>
</gene>
<evidence type="ECO:0000313" key="2">
    <source>
        <dbReference type="Proteomes" id="UP000799755"/>
    </source>
</evidence>
<proteinExistence type="predicted"/>
<reference evidence="1" key="1">
    <citation type="journal article" date="2020" name="Stud. Mycol.">
        <title>101 Dothideomycetes genomes: a test case for predicting lifestyles and emergence of pathogens.</title>
        <authorList>
            <person name="Haridas S."/>
            <person name="Albert R."/>
            <person name="Binder M."/>
            <person name="Bloem J."/>
            <person name="Labutti K."/>
            <person name="Salamov A."/>
            <person name="Andreopoulos B."/>
            <person name="Baker S."/>
            <person name="Barry K."/>
            <person name="Bills G."/>
            <person name="Bluhm B."/>
            <person name="Cannon C."/>
            <person name="Castanera R."/>
            <person name="Culley D."/>
            <person name="Daum C."/>
            <person name="Ezra D."/>
            <person name="Gonzalez J."/>
            <person name="Henrissat B."/>
            <person name="Kuo A."/>
            <person name="Liang C."/>
            <person name="Lipzen A."/>
            <person name="Lutzoni F."/>
            <person name="Magnuson J."/>
            <person name="Mondo S."/>
            <person name="Nolan M."/>
            <person name="Ohm R."/>
            <person name="Pangilinan J."/>
            <person name="Park H.-J."/>
            <person name="Ramirez L."/>
            <person name="Alfaro M."/>
            <person name="Sun H."/>
            <person name="Tritt A."/>
            <person name="Yoshinaga Y."/>
            <person name="Zwiers L.-H."/>
            <person name="Turgeon B."/>
            <person name="Goodwin S."/>
            <person name="Spatafora J."/>
            <person name="Crous P."/>
            <person name="Grigoriev I."/>
        </authorList>
    </citation>
    <scope>NUCLEOTIDE SEQUENCE</scope>
    <source>
        <strain evidence="1">ATCC 200398</strain>
    </source>
</reference>
<name>A0ACB6RGR0_9PLEO</name>
<protein>
    <submittedName>
        <fullName evidence="1">Uncharacterized protein</fullName>
    </submittedName>
</protein>
<dbReference type="EMBL" id="MU003492">
    <property type="protein sequence ID" value="KAF2478245.1"/>
    <property type="molecule type" value="Genomic_DNA"/>
</dbReference>
<accession>A0ACB6RGR0</accession>
<dbReference type="Proteomes" id="UP000799755">
    <property type="component" value="Unassembled WGS sequence"/>
</dbReference>
<organism evidence="1 2">
    <name type="scientific">Lindgomyces ingoldianus</name>
    <dbReference type="NCBI Taxonomy" id="673940"/>
    <lineage>
        <taxon>Eukaryota</taxon>
        <taxon>Fungi</taxon>
        <taxon>Dikarya</taxon>
        <taxon>Ascomycota</taxon>
        <taxon>Pezizomycotina</taxon>
        <taxon>Dothideomycetes</taxon>
        <taxon>Pleosporomycetidae</taxon>
        <taxon>Pleosporales</taxon>
        <taxon>Lindgomycetaceae</taxon>
        <taxon>Lindgomyces</taxon>
    </lineage>
</organism>
<evidence type="ECO:0000313" key="1">
    <source>
        <dbReference type="EMBL" id="KAF2478245.1"/>
    </source>
</evidence>